<name>A0ACA9NMZ6_9GLOM</name>
<evidence type="ECO:0000313" key="1">
    <source>
        <dbReference type="EMBL" id="CAG8667058.1"/>
    </source>
</evidence>
<evidence type="ECO:0000313" key="2">
    <source>
        <dbReference type="Proteomes" id="UP000789525"/>
    </source>
</evidence>
<organism evidence="1 2">
    <name type="scientific">Acaulospora colombiana</name>
    <dbReference type="NCBI Taxonomy" id="27376"/>
    <lineage>
        <taxon>Eukaryota</taxon>
        <taxon>Fungi</taxon>
        <taxon>Fungi incertae sedis</taxon>
        <taxon>Mucoromycota</taxon>
        <taxon>Glomeromycotina</taxon>
        <taxon>Glomeromycetes</taxon>
        <taxon>Diversisporales</taxon>
        <taxon>Acaulosporaceae</taxon>
        <taxon>Acaulospora</taxon>
    </lineage>
</organism>
<gene>
    <name evidence="1" type="ORF">ACOLOM_LOCUS8804</name>
</gene>
<protein>
    <submittedName>
        <fullName evidence="1">17604_t:CDS:1</fullName>
    </submittedName>
</protein>
<sequence>GKVVRLNRLTLIATHDIASMTSTSQGFNSSPTKSGIERLRYFIKGRERELKFVKEETMDQMKQLEACDNAQIQAKALRNESVTKALCTELLNHPKKSLSQFSQNIDEQIAVLRVDVRVLWDKLRELEMELGSWRTTQRLLQKAMMRLNASQLDIEVDIKTGKEAFRPLWNVPSEVWAKIFEYAIEGAKNGYLKENQSNYGMRPPIFNLSQVCQRWRYLVNSESKLWTLSYVAPTQMWRQDEHDLIATSVKKSNVPMTIITNLSQYFYSGYDRYYRFDIHGDMVATVSPDESSLFNGKEYILLVDMYEDDLVTMSRLSNLPLRQPTSLIFSGRSSIQRGYLFEFISNFSGVKSLSLFNDNPLHFPDVTLSSYFPQLHELRIEVGAFPSSLSLNSYLPATLHELRLRNNTGDMLPILSSEIELPHLRILEITSPGAYLLDMLTARGLQSLKLYRPRIYRAIQISSSTKATEIYGNLLHLKFEDWKSRGSLGAVAVFRNLIQKVPSLHTLAFFRSFVDGNMLLSATRMPVGGNGDAERHIVLTEITLSHPRGITNDQCEELRQLVNTVKLGIECAWGLRPGRGQGKVVRLTRLTLVITHDITIIQGFNNSPTKRETERLRCFIKSRETELTSVKKELLEETKQLGTCDKAISNLELTIPEAKQILKANEDNLASLISIQTQLSTVGRIQEKALKNEPVTKTLYSEFRSYSKKPHERLSEHIDEQILALKRDVRVLWDKVRELEMELGGWKASKRLFQRAITRLNTSYSDIETDIKTGNEAFRPIWSIPSDVWVKILKYTIEEEKASYLVNQENIGMRPPVIKLSQVCQQWRYLVNSEPALRTLVYVAPSQ</sequence>
<keyword evidence="2" id="KW-1185">Reference proteome</keyword>
<feature type="non-terminal residue" evidence="1">
    <location>
        <position position="847"/>
    </location>
</feature>
<feature type="non-terminal residue" evidence="1">
    <location>
        <position position="1"/>
    </location>
</feature>
<reference evidence="1" key="1">
    <citation type="submission" date="2021-06" db="EMBL/GenBank/DDBJ databases">
        <authorList>
            <person name="Kallberg Y."/>
            <person name="Tangrot J."/>
            <person name="Rosling A."/>
        </authorList>
    </citation>
    <scope>NUCLEOTIDE SEQUENCE</scope>
    <source>
        <strain evidence="1">CL356</strain>
    </source>
</reference>
<comment type="caution">
    <text evidence="1">The sequence shown here is derived from an EMBL/GenBank/DDBJ whole genome shotgun (WGS) entry which is preliminary data.</text>
</comment>
<accession>A0ACA9NMZ6</accession>
<proteinExistence type="predicted"/>
<dbReference type="EMBL" id="CAJVPT010023757">
    <property type="protein sequence ID" value="CAG8667058.1"/>
    <property type="molecule type" value="Genomic_DNA"/>
</dbReference>
<dbReference type="Proteomes" id="UP000789525">
    <property type="component" value="Unassembled WGS sequence"/>
</dbReference>